<reference evidence="2" key="1">
    <citation type="submission" date="2021-09" db="EMBL/GenBank/DDBJ databases">
        <authorList>
            <consortium name="AG Swart"/>
            <person name="Singh M."/>
            <person name="Singh A."/>
            <person name="Seah K."/>
            <person name="Emmerich C."/>
        </authorList>
    </citation>
    <scope>NUCLEOTIDE SEQUENCE</scope>
    <source>
        <strain evidence="2">ATCC30299</strain>
    </source>
</reference>
<accession>A0AAU9JC17</accession>
<comment type="caution">
    <text evidence="2">The sequence shown here is derived from an EMBL/GenBank/DDBJ whole genome shotgun (WGS) entry which is preliminary data.</text>
</comment>
<organism evidence="2 3">
    <name type="scientific">Blepharisma stoltei</name>
    <dbReference type="NCBI Taxonomy" id="1481888"/>
    <lineage>
        <taxon>Eukaryota</taxon>
        <taxon>Sar</taxon>
        <taxon>Alveolata</taxon>
        <taxon>Ciliophora</taxon>
        <taxon>Postciliodesmatophora</taxon>
        <taxon>Heterotrichea</taxon>
        <taxon>Heterotrichida</taxon>
        <taxon>Blepharismidae</taxon>
        <taxon>Blepharisma</taxon>
    </lineage>
</organism>
<name>A0AAU9JC17_9CILI</name>
<dbReference type="Proteomes" id="UP001162131">
    <property type="component" value="Unassembled WGS sequence"/>
</dbReference>
<dbReference type="EMBL" id="CAJZBQ010000032">
    <property type="protein sequence ID" value="CAG9322666.1"/>
    <property type="molecule type" value="Genomic_DNA"/>
</dbReference>
<evidence type="ECO:0000313" key="3">
    <source>
        <dbReference type="Proteomes" id="UP001162131"/>
    </source>
</evidence>
<evidence type="ECO:0000256" key="1">
    <source>
        <dbReference type="SAM" id="MobiDB-lite"/>
    </source>
</evidence>
<evidence type="ECO:0000313" key="2">
    <source>
        <dbReference type="EMBL" id="CAG9322666.1"/>
    </source>
</evidence>
<feature type="region of interest" description="Disordered" evidence="1">
    <location>
        <begin position="33"/>
        <end position="52"/>
    </location>
</feature>
<proteinExistence type="predicted"/>
<sequence>MSLLQGRRNPSLLLKTGALSWARRRLTSSCVHNPLSDEVNSKKKEEEEEGSSTSLDIISINHAFFKQMNLLDPWWVSKQ</sequence>
<dbReference type="AlphaFoldDB" id="A0AAU9JC17"/>
<keyword evidence="3" id="KW-1185">Reference proteome</keyword>
<gene>
    <name evidence="2" type="ORF">BSTOLATCC_MIC32030</name>
</gene>
<protein>
    <submittedName>
        <fullName evidence="2">Uncharacterized protein</fullName>
    </submittedName>
</protein>